<keyword evidence="1" id="KW-1133">Transmembrane helix</keyword>
<gene>
    <name evidence="2" type="ORF">C5Q96_02065</name>
</gene>
<evidence type="ECO:0000256" key="1">
    <source>
        <dbReference type="SAM" id="Phobius"/>
    </source>
</evidence>
<accession>A0A2S0L3A2</accession>
<name>A0A2S0L3A2_9FIRM</name>
<keyword evidence="1" id="KW-0472">Membrane</keyword>
<feature type="transmembrane region" description="Helical" evidence="1">
    <location>
        <begin position="6"/>
        <end position="24"/>
    </location>
</feature>
<sequence>MTLLKIILIALGTTFSIFGYLIYFKKKYNLINDYEANRKAGKKTESYARKIGLIELLLGIALLMVGLYLIVAMRST</sequence>
<evidence type="ECO:0000313" key="3">
    <source>
        <dbReference type="Proteomes" id="UP000237883"/>
    </source>
</evidence>
<dbReference type="EMBL" id="CP027228">
    <property type="protein sequence ID" value="AVM47704.1"/>
    <property type="molecule type" value="Genomic_DNA"/>
</dbReference>
<dbReference type="GeneID" id="78391038"/>
<dbReference type="AlphaFoldDB" id="A0A2S0L3A2"/>
<evidence type="ECO:0000313" key="2">
    <source>
        <dbReference type="EMBL" id="AVM47704.1"/>
    </source>
</evidence>
<dbReference type="Proteomes" id="UP000237883">
    <property type="component" value="Chromosome"/>
</dbReference>
<dbReference type="OrthoDB" id="2339953at2"/>
<proteinExistence type="predicted"/>
<protein>
    <submittedName>
        <fullName evidence="2">DUF3784 domain-containing protein</fullName>
    </submittedName>
</protein>
<reference evidence="3" key="1">
    <citation type="submission" date="2018-02" db="EMBL/GenBank/DDBJ databases">
        <authorList>
            <person name="Holder M.E."/>
            <person name="Ajami N.J."/>
            <person name="Petrosino J.F."/>
        </authorList>
    </citation>
    <scope>NUCLEOTIDE SEQUENCE [LARGE SCALE GENOMIC DNA]</scope>
    <source>
        <strain evidence="3">CCUG 47132</strain>
    </source>
</reference>
<keyword evidence="1" id="KW-0812">Transmembrane</keyword>
<dbReference type="RefSeq" id="WP_106056736.1">
    <property type="nucleotide sequence ID" value="NZ_CP027228.1"/>
</dbReference>
<dbReference type="InterPro" id="IPR017259">
    <property type="entry name" value="UCP037672"/>
</dbReference>
<feature type="transmembrane region" description="Helical" evidence="1">
    <location>
        <begin position="51"/>
        <end position="71"/>
    </location>
</feature>
<organism evidence="2 3">
    <name type="scientific">Mogibacterium diversum</name>
    <dbReference type="NCBI Taxonomy" id="114527"/>
    <lineage>
        <taxon>Bacteria</taxon>
        <taxon>Bacillati</taxon>
        <taxon>Bacillota</taxon>
        <taxon>Clostridia</taxon>
        <taxon>Peptostreptococcales</taxon>
        <taxon>Anaerovoracaceae</taxon>
        <taxon>Mogibacterium</taxon>
    </lineage>
</organism>
<keyword evidence="3" id="KW-1185">Reference proteome</keyword>
<dbReference type="Pfam" id="PF12650">
    <property type="entry name" value="DUF3784"/>
    <property type="match status" value="1"/>
</dbReference>
<dbReference type="KEGG" id="mdv:C5Q96_02065"/>